<reference evidence="9 10" key="1">
    <citation type="submission" date="2019-09" db="EMBL/GenBank/DDBJ databases">
        <title>Pararcticibacter amylolyticus gen. nov., sp. nov., isolated from a rottenly hemp rope, and reclassification of Pedobacter tournemirensis as Pararcticibacter tournemirensis comb. nov.</title>
        <authorList>
            <person name="Cai Y."/>
        </authorList>
    </citation>
    <scope>NUCLEOTIDE SEQUENCE [LARGE SCALE GENOMIC DNA]</scope>
    <source>
        <strain evidence="9 10">TF5-37.2-LB10</strain>
    </source>
</reference>
<dbReference type="InterPro" id="IPR026444">
    <property type="entry name" value="Secre_tail"/>
</dbReference>
<gene>
    <name evidence="9" type="ORF">F1649_15205</name>
</gene>
<feature type="domain" description="Peptidase S8/S53" evidence="7">
    <location>
        <begin position="180"/>
        <end position="420"/>
    </location>
</feature>
<dbReference type="PROSITE" id="PS51892">
    <property type="entry name" value="SUBTILASE"/>
    <property type="match status" value="1"/>
</dbReference>
<keyword evidence="3 5" id="KW-0378">Hydrolase</keyword>
<dbReference type="Gene3D" id="3.40.50.200">
    <property type="entry name" value="Peptidase S8/S53 domain"/>
    <property type="match status" value="1"/>
</dbReference>
<accession>A0A5M9GZP9</accession>
<dbReference type="PANTHER" id="PTHR43806:SF11">
    <property type="entry name" value="CEREVISIN-RELATED"/>
    <property type="match status" value="1"/>
</dbReference>
<sequence>MFGKTKGMNKLLLSMLLLGLAVSSLAQSNYGKSRTFRLSVNTKPGDYLPNVVIVKFKESSSAGAKTLSDKPTVLLNKVSVVSLTQKFPSGSTINSKDRSSVLRESVRIGLNRIYELKYSGNAGIETVINELLSDKSIEYAEPSYIHHLNYTPNDPLYAGAQSYLMQVKAPEAWDVYRNADGIIIGIVDSGSELTHEDLSANIAGGWDLVGADAGNFMEDNDPNVARAENDHGVHVSGLASAVSNNMKGVASIASNARLFIVKVAADNQPEDIYRGYDGIKYAADHGASVINCSWGSQDRSFYGEDIVNYAIARGCLIVAAAGNNGSSVPDYPAGYKGVIAVANVLGNDRKSSSSNYGGYVSIAAPGNNIYNTTFRNSYGYKSGTSMASPIVSSAAALVKSYYPQLSMQQVGELLRVTADNIYSINPEYDGKLGKGRLNVYRALTESSPSVRQQNITFEDDNNGRLTAGSIAEIYLDLKNFLMPVEGLKVTLKSSDSRVTITDAIQNVGSIATLESKTRVGPFRVYISPDMPDNARVEFRIEYTGNNDTYQDFEMFTQTVALDYLNIVTDNLETTVTSNGRIGFSSQGQQGGLGFRYKGSQLLYEASLMIGNSASSVSNNARSSNGDADEHFIKRVSVKEAITDSTISGSSEFDDSGNPSRLKIDVRHKVTVNSKSPANKYIIAEYEVVNRSTSNLDGIYIGLFTDWDIDDPEFNATRYNAIDRLAYAYSANSTSAYAGVKLLSTSAQPAYYPLSLSTSPLGDGNFTTAEKYTTLSSGIRQPGAGSSGTDISFVSGYGPFTIAANGSVKVAFALGGGTDLGDLQQNLMAAQIHYDNQSVPAGSSAVLYTYPNPVTPYYNNNITTVVNLPDNAVVSLDLFNLTGQRVKSLLSNTSLDKGIHRMYYNFSDLSSGIYLLRMRYNNSVKTHKISVVK</sequence>
<dbReference type="EMBL" id="VWNE01000025">
    <property type="protein sequence ID" value="KAA8480173.1"/>
    <property type="molecule type" value="Genomic_DNA"/>
</dbReference>
<dbReference type="InterPro" id="IPR036852">
    <property type="entry name" value="Peptidase_S8/S53_dom_sf"/>
</dbReference>
<evidence type="ECO:0000256" key="3">
    <source>
        <dbReference type="ARBA" id="ARBA00022801"/>
    </source>
</evidence>
<evidence type="ECO:0000256" key="5">
    <source>
        <dbReference type="PROSITE-ProRule" id="PRU01240"/>
    </source>
</evidence>
<evidence type="ECO:0000259" key="7">
    <source>
        <dbReference type="Pfam" id="PF00082"/>
    </source>
</evidence>
<dbReference type="GO" id="GO:0006508">
    <property type="term" value="P:proteolysis"/>
    <property type="evidence" value="ECO:0007669"/>
    <property type="project" value="UniProtKB-KW"/>
</dbReference>
<feature type="active site" description="Charge relay system" evidence="5">
    <location>
        <position position="231"/>
    </location>
</feature>
<evidence type="ECO:0000313" key="9">
    <source>
        <dbReference type="EMBL" id="KAA8480173.1"/>
    </source>
</evidence>
<comment type="caution">
    <text evidence="9">The sequence shown here is derived from an EMBL/GenBank/DDBJ whole genome shotgun (WGS) entry which is preliminary data.</text>
</comment>
<dbReference type="SUPFAM" id="SSF52743">
    <property type="entry name" value="Subtilisin-like"/>
    <property type="match status" value="1"/>
</dbReference>
<evidence type="ECO:0000313" key="10">
    <source>
        <dbReference type="Proteomes" id="UP000322918"/>
    </source>
</evidence>
<feature type="signal peptide" evidence="6">
    <location>
        <begin position="1"/>
        <end position="26"/>
    </location>
</feature>
<feature type="chain" id="PRO_5024392283" evidence="6">
    <location>
        <begin position="27"/>
        <end position="932"/>
    </location>
</feature>
<dbReference type="AlphaFoldDB" id="A0A5M9GZP9"/>
<name>A0A5M9GZP9_9SPHI</name>
<keyword evidence="10" id="KW-1185">Reference proteome</keyword>
<protein>
    <submittedName>
        <fullName evidence="9">S8 family serine peptidase</fullName>
    </submittedName>
</protein>
<proteinExistence type="inferred from homology"/>
<comment type="similarity">
    <text evidence="1 5">Belongs to the peptidase S8 family.</text>
</comment>
<keyword evidence="2 5" id="KW-0645">Protease</keyword>
<dbReference type="InterPro" id="IPR050131">
    <property type="entry name" value="Peptidase_S8_subtilisin-like"/>
</dbReference>
<dbReference type="InterPro" id="IPR000209">
    <property type="entry name" value="Peptidase_S8/S53_dom"/>
</dbReference>
<feature type="active site" description="Charge relay system" evidence="5">
    <location>
        <position position="385"/>
    </location>
</feature>
<dbReference type="Proteomes" id="UP000322918">
    <property type="component" value="Unassembled WGS sequence"/>
</dbReference>
<dbReference type="GO" id="GO:0004252">
    <property type="term" value="F:serine-type endopeptidase activity"/>
    <property type="evidence" value="ECO:0007669"/>
    <property type="project" value="UniProtKB-UniRule"/>
</dbReference>
<dbReference type="PRINTS" id="PR00723">
    <property type="entry name" value="SUBTILISIN"/>
</dbReference>
<dbReference type="Pfam" id="PF00082">
    <property type="entry name" value="Peptidase_S8"/>
    <property type="match status" value="1"/>
</dbReference>
<evidence type="ECO:0000256" key="4">
    <source>
        <dbReference type="ARBA" id="ARBA00022825"/>
    </source>
</evidence>
<feature type="domain" description="Secretion system C-terminal sorting" evidence="8">
    <location>
        <begin position="849"/>
        <end position="930"/>
    </location>
</feature>
<dbReference type="PANTHER" id="PTHR43806">
    <property type="entry name" value="PEPTIDASE S8"/>
    <property type="match status" value="1"/>
</dbReference>
<organism evidence="9 10">
    <name type="scientific">Arcticibacter tournemirensis</name>
    <dbReference type="NCBI Taxonomy" id="699437"/>
    <lineage>
        <taxon>Bacteria</taxon>
        <taxon>Pseudomonadati</taxon>
        <taxon>Bacteroidota</taxon>
        <taxon>Sphingobacteriia</taxon>
        <taxon>Sphingobacteriales</taxon>
        <taxon>Sphingobacteriaceae</taxon>
        <taxon>Arcticibacter</taxon>
    </lineage>
</organism>
<evidence type="ECO:0000259" key="8">
    <source>
        <dbReference type="Pfam" id="PF18962"/>
    </source>
</evidence>
<dbReference type="NCBIfam" id="TIGR04183">
    <property type="entry name" value="Por_Secre_tail"/>
    <property type="match status" value="1"/>
</dbReference>
<evidence type="ECO:0000256" key="1">
    <source>
        <dbReference type="ARBA" id="ARBA00011073"/>
    </source>
</evidence>
<evidence type="ECO:0000256" key="2">
    <source>
        <dbReference type="ARBA" id="ARBA00022670"/>
    </source>
</evidence>
<keyword evidence="4 5" id="KW-0720">Serine protease</keyword>
<evidence type="ECO:0000256" key="6">
    <source>
        <dbReference type="SAM" id="SignalP"/>
    </source>
</evidence>
<dbReference type="InterPro" id="IPR015500">
    <property type="entry name" value="Peptidase_S8_subtilisin-rel"/>
</dbReference>
<keyword evidence="6" id="KW-0732">Signal</keyword>
<dbReference type="OrthoDB" id="9813435at2"/>
<feature type="active site" description="Charge relay system" evidence="5">
    <location>
        <position position="188"/>
    </location>
</feature>
<dbReference type="Pfam" id="PF18962">
    <property type="entry name" value="Por_Secre_tail"/>
    <property type="match status" value="1"/>
</dbReference>